<organism evidence="10 11">
    <name type="scientific">Uliginosibacterium silvisoli</name>
    <dbReference type="NCBI Taxonomy" id="3114758"/>
    <lineage>
        <taxon>Bacteria</taxon>
        <taxon>Pseudomonadati</taxon>
        <taxon>Pseudomonadota</taxon>
        <taxon>Betaproteobacteria</taxon>
        <taxon>Rhodocyclales</taxon>
        <taxon>Zoogloeaceae</taxon>
        <taxon>Uliginosibacterium</taxon>
    </lineage>
</organism>
<dbReference type="PROSITE" id="PS51012">
    <property type="entry name" value="ABC_TM2"/>
    <property type="match status" value="1"/>
</dbReference>
<evidence type="ECO:0000313" key="11">
    <source>
        <dbReference type="Proteomes" id="UP001331561"/>
    </source>
</evidence>
<evidence type="ECO:0000313" key="10">
    <source>
        <dbReference type="EMBL" id="MEC5386239.1"/>
    </source>
</evidence>
<accession>A0ABU6K3M6</accession>
<dbReference type="InterPro" id="IPR047817">
    <property type="entry name" value="ABC2_TM_bact-type"/>
</dbReference>
<feature type="transmembrane region" description="Helical" evidence="8">
    <location>
        <begin position="308"/>
        <end position="327"/>
    </location>
</feature>
<evidence type="ECO:0000256" key="2">
    <source>
        <dbReference type="ARBA" id="ARBA00007783"/>
    </source>
</evidence>
<dbReference type="PANTHER" id="PTHR30294:SF38">
    <property type="entry name" value="TRANSPORT PERMEASE PROTEIN"/>
    <property type="match status" value="1"/>
</dbReference>
<sequence length="393" mass="42203">MPTRVQLLLLGALIRKELTILVRDAHALASLFLMPIIFIVIMSLALKDIYNPPLFGRAYAVDVQDKGPLAAELMKRWVEMHGEPRALPADPTEALRHGDLRYVIRIEEGFSQVVSAPGTPSGVQVHLIADPALEISLFRATEAELSALVGEIRAEALQDRFTGMSTKGGQAIRLLVKTERLTLSLHPTAVQQNVPAWLIFGMFFIVNAIANLLVQENDNGTLSRLLTLGVSPGIQLLSKGLPYLLVNGLQAALMLAVGVWLMPLLGGDGLSLSHIHWGSLLLLLGSLSIAAVGMALALASLIRTHAQASTLGPIINVLMAALGGVMVPRSIMPSAMQTLAGYSPMNWGLEGLMAVLLRHSSPSEIMQPVLSLAGFGAVMLVAAVILFKRRTRQ</sequence>
<dbReference type="PANTHER" id="PTHR30294">
    <property type="entry name" value="MEMBRANE COMPONENT OF ABC TRANSPORTER YHHJ-RELATED"/>
    <property type="match status" value="1"/>
</dbReference>
<dbReference type="InterPro" id="IPR013525">
    <property type="entry name" value="ABC2_TM"/>
</dbReference>
<feature type="domain" description="ABC transmembrane type-2" evidence="9">
    <location>
        <begin position="142"/>
        <end position="390"/>
    </location>
</feature>
<evidence type="ECO:0000256" key="5">
    <source>
        <dbReference type="ARBA" id="ARBA00022692"/>
    </source>
</evidence>
<evidence type="ECO:0000259" key="9">
    <source>
        <dbReference type="PROSITE" id="PS51012"/>
    </source>
</evidence>
<comment type="caution">
    <text evidence="10">The sequence shown here is derived from an EMBL/GenBank/DDBJ whole genome shotgun (WGS) entry which is preliminary data.</text>
</comment>
<feature type="transmembrane region" description="Helical" evidence="8">
    <location>
        <begin position="241"/>
        <end position="265"/>
    </location>
</feature>
<dbReference type="RefSeq" id="WP_327599211.1">
    <property type="nucleotide sequence ID" value="NZ_JAYXHS010000002.1"/>
</dbReference>
<feature type="transmembrane region" description="Helical" evidence="8">
    <location>
        <begin position="26"/>
        <end position="46"/>
    </location>
</feature>
<evidence type="ECO:0000256" key="6">
    <source>
        <dbReference type="ARBA" id="ARBA00022989"/>
    </source>
</evidence>
<dbReference type="InterPro" id="IPR051449">
    <property type="entry name" value="ABC-2_transporter_component"/>
</dbReference>
<feature type="transmembrane region" description="Helical" evidence="8">
    <location>
        <begin position="194"/>
        <end position="214"/>
    </location>
</feature>
<keyword evidence="4" id="KW-1003">Cell membrane</keyword>
<keyword evidence="11" id="KW-1185">Reference proteome</keyword>
<evidence type="ECO:0000256" key="4">
    <source>
        <dbReference type="ARBA" id="ARBA00022475"/>
    </source>
</evidence>
<dbReference type="Pfam" id="PF12698">
    <property type="entry name" value="ABC2_membrane_3"/>
    <property type="match status" value="1"/>
</dbReference>
<evidence type="ECO:0000256" key="7">
    <source>
        <dbReference type="ARBA" id="ARBA00023136"/>
    </source>
</evidence>
<keyword evidence="7 8" id="KW-0472">Membrane</keyword>
<evidence type="ECO:0000256" key="3">
    <source>
        <dbReference type="ARBA" id="ARBA00022448"/>
    </source>
</evidence>
<name>A0ABU6K3M6_9RHOO</name>
<comment type="similarity">
    <text evidence="2">Belongs to the ABC-2 integral membrane protein family.</text>
</comment>
<dbReference type="EMBL" id="JAYXHS010000002">
    <property type="protein sequence ID" value="MEC5386239.1"/>
    <property type="molecule type" value="Genomic_DNA"/>
</dbReference>
<evidence type="ECO:0000256" key="8">
    <source>
        <dbReference type="SAM" id="Phobius"/>
    </source>
</evidence>
<evidence type="ECO:0000256" key="1">
    <source>
        <dbReference type="ARBA" id="ARBA00004651"/>
    </source>
</evidence>
<protein>
    <submittedName>
        <fullName evidence="10">ABC transporter permease</fullName>
    </submittedName>
</protein>
<keyword evidence="6 8" id="KW-1133">Transmembrane helix</keyword>
<dbReference type="Proteomes" id="UP001331561">
    <property type="component" value="Unassembled WGS sequence"/>
</dbReference>
<keyword evidence="5 8" id="KW-0812">Transmembrane</keyword>
<reference evidence="10 11" key="1">
    <citation type="submission" date="2024-01" db="EMBL/GenBank/DDBJ databases">
        <title>Uliginosibacterium soil sp. nov.</title>
        <authorList>
            <person name="Lv Y."/>
        </authorList>
    </citation>
    <scope>NUCLEOTIDE SEQUENCE [LARGE SCALE GENOMIC DNA]</scope>
    <source>
        <strain evidence="10 11">H3</strain>
    </source>
</reference>
<proteinExistence type="inferred from homology"/>
<keyword evidence="3" id="KW-0813">Transport</keyword>
<feature type="transmembrane region" description="Helical" evidence="8">
    <location>
        <begin position="369"/>
        <end position="387"/>
    </location>
</feature>
<feature type="transmembrane region" description="Helical" evidence="8">
    <location>
        <begin position="277"/>
        <end position="302"/>
    </location>
</feature>
<gene>
    <name evidence="10" type="ORF">VVD49_10925</name>
</gene>
<comment type="subcellular location">
    <subcellularLocation>
        <location evidence="1">Cell membrane</location>
        <topology evidence="1">Multi-pass membrane protein</topology>
    </subcellularLocation>
</comment>